<dbReference type="EMBL" id="NMQA01000241">
    <property type="protein sequence ID" value="PLZ96410.1"/>
    <property type="molecule type" value="Genomic_DNA"/>
</dbReference>
<dbReference type="SUPFAM" id="SSF50156">
    <property type="entry name" value="PDZ domain-like"/>
    <property type="match status" value="1"/>
</dbReference>
<evidence type="ECO:0000256" key="4">
    <source>
        <dbReference type="SAM" id="MobiDB-lite"/>
    </source>
</evidence>
<dbReference type="PANTHER" id="PTHR22939:SF129">
    <property type="entry name" value="SERINE PROTEASE HTRA2, MITOCHONDRIAL"/>
    <property type="match status" value="1"/>
</dbReference>
<dbReference type="PROSITE" id="PS50106">
    <property type="entry name" value="PDZ"/>
    <property type="match status" value="1"/>
</dbReference>
<dbReference type="InterPro" id="IPR001940">
    <property type="entry name" value="Peptidase_S1C"/>
</dbReference>
<comment type="similarity">
    <text evidence="1">Belongs to the peptidase S1C family.</text>
</comment>
<dbReference type="RefSeq" id="WP_102174285.1">
    <property type="nucleotide sequence ID" value="NZ_NMQA01000241.1"/>
</dbReference>
<protein>
    <submittedName>
        <fullName evidence="6">Serine protease</fullName>
    </submittedName>
</protein>
<reference evidence="6 7" key="1">
    <citation type="submission" date="2017-07" db="EMBL/GenBank/DDBJ databases">
        <title>Genomes of Fischerella (Mastigocladus) sp. strains.</title>
        <authorList>
            <person name="Miller S.R."/>
        </authorList>
    </citation>
    <scope>NUCLEOTIDE SEQUENCE [LARGE SCALE GENOMIC DNA]</scope>
    <source>
        <strain evidence="6 7">CCMEE 5268</strain>
    </source>
</reference>
<dbReference type="InterPro" id="IPR043504">
    <property type="entry name" value="Peptidase_S1_PA_chymotrypsin"/>
</dbReference>
<evidence type="ECO:0000256" key="3">
    <source>
        <dbReference type="ARBA" id="ARBA00022801"/>
    </source>
</evidence>
<dbReference type="NCBIfam" id="NF041521">
    <property type="entry name" value="HhoA_HhoB_HtrA"/>
    <property type="match status" value="1"/>
</dbReference>
<dbReference type="InterPro" id="IPR036034">
    <property type="entry name" value="PDZ_sf"/>
</dbReference>
<feature type="compositionally biased region" description="Low complexity" evidence="4">
    <location>
        <begin position="11"/>
        <end position="21"/>
    </location>
</feature>
<dbReference type="Gene3D" id="2.40.10.10">
    <property type="entry name" value="Trypsin-like serine proteases"/>
    <property type="match status" value="2"/>
</dbReference>
<dbReference type="AlphaFoldDB" id="A0A2N6KCM4"/>
<evidence type="ECO:0000259" key="5">
    <source>
        <dbReference type="PROSITE" id="PS50106"/>
    </source>
</evidence>
<name>A0A2N6KCM4_9CYAN</name>
<dbReference type="GO" id="GO:0004252">
    <property type="term" value="F:serine-type endopeptidase activity"/>
    <property type="evidence" value="ECO:0007669"/>
    <property type="project" value="InterPro"/>
</dbReference>
<dbReference type="PANTHER" id="PTHR22939">
    <property type="entry name" value="SERINE PROTEASE FAMILY S1C HTRA-RELATED"/>
    <property type="match status" value="1"/>
</dbReference>
<evidence type="ECO:0000313" key="7">
    <source>
        <dbReference type="Proteomes" id="UP000235025"/>
    </source>
</evidence>
<dbReference type="SMART" id="SM00228">
    <property type="entry name" value="PDZ"/>
    <property type="match status" value="1"/>
</dbReference>
<dbReference type="SUPFAM" id="SSF50494">
    <property type="entry name" value="Trypsin-like serine proteases"/>
    <property type="match status" value="1"/>
</dbReference>
<proteinExistence type="inferred from homology"/>
<feature type="compositionally biased region" description="Basic and acidic residues" evidence="4">
    <location>
        <begin position="1"/>
        <end position="10"/>
    </location>
</feature>
<comment type="caution">
    <text evidence="6">The sequence shown here is derived from an EMBL/GenBank/DDBJ whole genome shotgun (WGS) entry which is preliminary data.</text>
</comment>
<evidence type="ECO:0000256" key="1">
    <source>
        <dbReference type="ARBA" id="ARBA00010541"/>
    </source>
</evidence>
<gene>
    <name evidence="6" type="ORF">CEN50_18720</name>
</gene>
<dbReference type="Pfam" id="PF13180">
    <property type="entry name" value="PDZ_2"/>
    <property type="match status" value="1"/>
</dbReference>
<keyword evidence="2 6" id="KW-0645">Protease</keyword>
<dbReference type="InterPro" id="IPR001478">
    <property type="entry name" value="PDZ"/>
</dbReference>
<sequence>MLHEPRDHDNLSNNISFNSSSDKPHSLAPWRRAAMNLSLVLLGSGMTLAGGYVATNYQQMSRNASNLAVTPVNAAPPLTATADPNFVANIVQKVGPAVVRIDSARTVRSRIPQEFNDPFFRRFFGGQIPFSSQQRVVRGSGSGFIISSDGRILTNAHVVDGADTVKVTLKDGRSFDGKVLGKDELTDVAVIKIAANNLPTLAMGNSEQLQPGQLAIAIGNPLGLDNTVTTGIISATGRNGNLIGASDKRVDYIQTDAAINPGNSGGPLLNDRGQVIGMNTAIIQGAQGIGFAIPINTAQRIADQLITTGRAQHPYVGIQMIGLTPELRENLNSDPNSNLTVNENRGVLVVRVMPNSPAARAGIRAGDVIQKVNGETVTDARSVQKAVDNSQIGGNLRLELRRQGQTINLAVQPGAFPTALNQQ</sequence>
<evidence type="ECO:0000256" key="2">
    <source>
        <dbReference type="ARBA" id="ARBA00022670"/>
    </source>
</evidence>
<dbReference type="PRINTS" id="PR00834">
    <property type="entry name" value="PROTEASES2C"/>
</dbReference>
<feature type="region of interest" description="Disordered" evidence="4">
    <location>
        <begin position="1"/>
        <end position="24"/>
    </location>
</feature>
<dbReference type="Proteomes" id="UP000235025">
    <property type="component" value="Unassembled WGS sequence"/>
</dbReference>
<keyword evidence="3" id="KW-0378">Hydrolase</keyword>
<dbReference type="GO" id="GO:0006508">
    <property type="term" value="P:proteolysis"/>
    <property type="evidence" value="ECO:0007669"/>
    <property type="project" value="UniProtKB-KW"/>
</dbReference>
<evidence type="ECO:0000313" key="6">
    <source>
        <dbReference type="EMBL" id="PLZ96410.1"/>
    </source>
</evidence>
<dbReference type="Gene3D" id="2.30.42.10">
    <property type="match status" value="1"/>
</dbReference>
<accession>A0A2N6KCM4</accession>
<dbReference type="InterPro" id="IPR048172">
    <property type="entry name" value="HhoA_HhoB_HtrA-like"/>
</dbReference>
<dbReference type="InterPro" id="IPR009003">
    <property type="entry name" value="Peptidase_S1_PA"/>
</dbReference>
<dbReference type="Pfam" id="PF13365">
    <property type="entry name" value="Trypsin_2"/>
    <property type="match status" value="1"/>
</dbReference>
<organism evidence="6 7">
    <name type="scientific">Fischerella thermalis CCMEE 5268</name>
    <dbReference type="NCBI Taxonomy" id="2019662"/>
    <lineage>
        <taxon>Bacteria</taxon>
        <taxon>Bacillati</taxon>
        <taxon>Cyanobacteriota</taxon>
        <taxon>Cyanophyceae</taxon>
        <taxon>Nostocales</taxon>
        <taxon>Hapalosiphonaceae</taxon>
        <taxon>Fischerella</taxon>
    </lineage>
</organism>
<feature type="domain" description="PDZ" evidence="5">
    <location>
        <begin position="305"/>
        <end position="404"/>
    </location>
</feature>